<dbReference type="AlphaFoldDB" id="A0A538TZK3"/>
<feature type="region of interest" description="Disordered" evidence="1">
    <location>
        <begin position="206"/>
        <end position="365"/>
    </location>
</feature>
<reference evidence="3 4" key="1">
    <citation type="journal article" date="2019" name="Nat. Microbiol.">
        <title>Mediterranean grassland soil C-N compound turnover is dependent on rainfall and depth, and is mediated by genomically divergent microorganisms.</title>
        <authorList>
            <person name="Diamond S."/>
            <person name="Andeer P.F."/>
            <person name="Li Z."/>
            <person name="Crits-Christoph A."/>
            <person name="Burstein D."/>
            <person name="Anantharaman K."/>
            <person name="Lane K.R."/>
            <person name="Thomas B.C."/>
            <person name="Pan C."/>
            <person name="Northen T.R."/>
            <person name="Banfield J.F."/>
        </authorList>
    </citation>
    <scope>NUCLEOTIDE SEQUENCE [LARGE SCALE GENOMIC DNA]</scope>
    <source>
        <strain evidence="3">WS_10</strain>
    </source>
</reference>
<dbReference type="SUPFAM" id="SSF55781">
    <property type="entry name" value="GAF domain-like"/>
    <property type="match status" value="1"/>
</dbReference>
<organism evidence="3 4">
    <name type="scientific">Eiseniibacteriota bacterium</name>
    <dbReference type="NCBI Taxonomy" id="2212470"/>
    <lineage>
        <taxon>Bacteria</taxon>
        <taxon>Candidatus Eiseniibacteriota</taxon>
    </lineage>
</organism>
<dbReference type="EMBL" id="VBPA01000348">
    <property type="protein sequence ID" value="TMQ69038.1"/>
    <property type="molecule type" value="Genomic_DNA"/>
</dbReference>
<evidence type="ECO:0000259" key="2">
    <source>
        <dbReference type="SMART" id="SM00065"/>
    </source>
</evidence>
<evidence type="ECO:0000313" key="4">
    <source>
        <dbReference type="Proteomes" id="UP000319836"/>
    </source>
</evidence>
<dbReference type="SMART" id="SM00065">
    <property type="entry name" value="GAF"/>
    <property type="match status" value="1"/>
</dbReference>
<feature type="compositionally biased region" description="Polar residues" evidence="1">
    <location>
        <begin position="209"/>
        <end position="246"/>
    </location>
</feature>
<protein>
    <submittedName>
        <fullName evidence="3">GAF domain-containing protein</fullName>
    </submittedName>
</protein>
<feature type="domain" description="GAF" evidence="2">
    <location>
        <begin position="50"/>
        <end position="205"/>
    </location>
</feature>
<proteinExistence type="predicted"/>
<dbReference type="Gene3D" id="3.30.450.40">
    <property type="match status" value="1"/>
</dbReference>
<dbReference type="InterPro" id="IPR003018">
    <property type="entry name" value="GAF"/>
</dbReference>
<feature type="compositionally biased region" description="Low complexity" evidence="1">
    <location>
        <begin position="324"/>
        <end position="343"/>
    </location>
</feature>
<name>A0A538TZK3_UNCEI</name>
<dbReference type="InterPro" id="IPR029016">
    <property type="entry name" value="GAF-like_dom_sf"/>
</dbReference>
<gene>
    <name evidence="3" type="ORF">E6K80_13045</name>
</gene>
<evidence type="ECO:0000256" key="1">
    <source>
        <dbReference type="SAM" id="MobiDB-lite"/>
    </source>
</evidence>
<dbReference type="Pfam" id="PF13185">
    <property type="entry name" value="GAF_2"/>
    <property type="match status" value="1"/>
</dbReference>
<sequence length="365" mass="39089">MAAFADQVVVAIQNARLIDQLGRSQVEISRRADAERAVREIAANISALRDTEAILQQTVDEARRLLVSNSARIDMLDDDGTTLRWSFASGEDAIRTRDTGFDAAFQVGEGIAGLTVASGRAFRTGDYLVDDRFTHVPRSDALIQATGFRSVISAPLRGETGSLGAISVSSELPDHYDDNQAEILQGLADQAAIAIRNSRLIEALERSARSQPGSPRSGTRTSSCNTSPTRPSGSSIRKARSSTSWIRSVARPRSAMSPESIPTERTPGPAAGSARTSFAGHWPAGRPCTRLTTSTTADSPSTRRRRLSPAASACARSRSRRSSRSAARSARSPSSHPSRAASARTRRTSSARSPTRRRSQCSTPA</sequence>
<comment type="caution">
    <text evidence="3">The sequence shown here is derived from an EMBL/GenBank/DDBJ whole genome shotgun (WGS) entry which is preliminary data.</text>
</comment>
<feature type="compositionally biased region" description="Basic residues" evidence="1">
    <location>
        <begin position="344"/>
        <end position="359"/>
    </location>
</feature>
<accession>A0A538TZK3</accession>
<dbReference type="Proteomes" id="UP000319836">
    <property type="component" value="Unassembled WGS sequence"/>
</dbReference>
<evidence type="ECO:0000313" key="3">
    <source>
        <dbReference type="EMBL" id="TMQ69038.1"/>
    </source>
</evidence>